<dbReference type="SUPFAM" id="SSF56399">
    <property type="entry name" value="ADP-ribosylation"/>
    <property type="match status" value="1"/>
</dbReference>
<reference evidence="5" key="1">
    <citation type="submission" date="2021-02" db="EMBL/GenBank/DDBJ databases">
        <authorList>
            <person name="Nowell W R."/>
        </authorList>
    </citation>
    <scope>NUCLEOTIDE SEQUENCE</scope>
</reference>
<dbReference type="GO" id="GO:0005871">
    <property type="term" value="C:kinesin complex"/>
    <property type="evidence" value="ECO:0007669"/>
    <property type="project" value="UniProtKB-UniRule"/>
</dbReference>
<dbReference type="SUPFAM" id="SSF48452">
    <property type="entry name" value="TPR-like"/>
    <property type="match status" value="2"/>
</dbReference>
<dbReference type="InterPro" id="IPR011990">
    <property type="entry name" value="TPR-like_helical_dom_sf"/>
</dbReference>
<keyword evidence="4" id="KW-0493">Microtubule</keyword>
<dbReference type="PRINTS" id="PR00381">
    <property type="entry name" value="KINESINLIGHT"/>
</dbReference>
<comment type="subcellular location">
    <subcellularLocation>
        <location evidence="4">Cytoplasm</location>
        <location evidence="4">Cytoskeleton</location>
    </subcellularLocation>
</comment>
<feature type="repeat" description="TPR" evidence="3">
    <location>
        <begin position="291"/>
        <end position="324"/>
    </location>
</feature>
<keyword evidence="1" id="KW-0677">Repeat</keyword>
<comment type="similarity">
    <text evidence="4">Belongs to the kinesin light chain family.</text>
</comment>
<feature type="repeat" description="TPR" evidence="3">
    <location>
        <begin position="249"/>
        <end position="282"/>
    </location>
</feature>
<dbReference type="PROSITE" id="PS51996">
    <property type="entry name" value="TR_MART"/>
    <property type="match status" value="1"/>
</dbReference>
<keyword evidence="4" id="KW-0505">Motor protein</keyword>
<organism evidence="5 6">
    <name type="scientific">Adineta ricciae</name>
    <name type="common">Rotifer</name>
    <dbReference type="NCBI Taxonomy" id="249248"/>
    <lineage>
        <taxon>Eukaryota</taxon>
        <taxon>Metazoa</taxon>
        <taxon>Spiralia</taxon>
        <taxon>Gnathifera</taxon>
        <taxon>Rotifera</taxon>
        <taxon>Eurotatoria</taxon>
        <taxon>Bdelloidea</taxon>
        <taxon>Adinetida</taxon>
        <taxon>Adinetidae</taxon>
        <taxon>Adineta</taxon>
    </lineage>
</organism>
<evidence type="ECO:0000256" key="2">
    <source>
        <dbReference type="ARBA" id="ARBA00022803"/>
    </source>
</evidence>
<keyword evidence="6" id="KW-1185">Reference proteome</keyword>
<keyword evidence="4" id="KW-0963">Cytoplasm</keyword>
<dbReference type="GO" id="GO:0005874">
    <property type="term" value="C:microtubule"/>
    <property type="evidence" value="ECO:0007669"/>
    <property type="project" value="UniProtKB-UniRule"/>
</dbReference>
<dbReference type="PROSITE" id="PS50293">
    <property type="entry name" value="TPR_REGION"/>
    <property type="match status" value="3"/>
</dbReference>
<evidence type="ECO:0000256" key="1">
    <source>
        <dbReference type="ARBA" id="ARBA00022737"/>
    </source>
</evidence>
<dbReference type="PANTHER" id="PTHR45641">
    <property type="entry name" value="TETRATRICOPEPTIDE REPEAT PROTEIN (AFU_ORTHOLOGUE AFUA_6G03870)"/>
    <property type="match status" value="1"/>
</dbReference>
<evidence type="ECO:0000256" key="4">
    <source>
        <dbReference type="RuleBase" id="RU367020"/>
    </source>
</evidence>
<evidence type="ECO:0000313" key="5">
    <source>
        <dbReference type="EMBL" id="CAF1683853.1"/>
    </source>
</evidence>
<dbReference type="Proteomes" id="UP000663828">
    <property type="component" value="Unassembled WGS sequence"/>
</dbReference>
<evidence type="ECO:0000256" key="3">
    <source>
        <dbReference type="PROSITE-ProRule" id="PRU00339"/>
    </source>
</evidence>
<dbReference type="Gene3D" id="1.25.40.10">
    <property type="entry name" value="Tetratricopeptide repeat domain"/>
    <property type="match status" value="1"/>
</dbReference>
<proteinExistence type="inferred from homology"/>
<sequence>MGFFITALHRNIEQLHKQQYVENSCQQSFTVYRGQALSKTKFDQLKKAKHGLISFNSFLSTSTDYNVASLFGASNAINPDDVGIIYVMKIDPTHTTTPFASISEISHFCQENETLFSMHSIFRIHEIEPIDDIDKIYKVHLSLTSDNDQDLHNLTEYIKHESYTDLQSCYALPQLLINIGQQNAAESLCQSLLTNTDGKDDSLLSPYLISYLLGRTKQAQGNYNQALALYHHSITNVAQLLPPTHPNLAASYTNIGLVHSDMGNYTQALEYLQKALSTQTESLPPNRPNLAGSYTNIGLVHREMGNYSQALEYHEKAVSIQTQSLPPNHPHLALSHTNIGLVHYKMGNYSQALEYLEKAL</sequence>
<evidence type="ECO:0000313" key="6">
    <source>
        <dbReference type="Proteomes" id="UP000663828"/>
    </source>
</evidence>
<comment type="caution">
    <text evidence="5">The sequence shown here is derived from an EMBL/GenBank/DDBJ whole genome shotgun (WGS) entry which is preliminary data.</text>
</comment>
<keyword evidence="4" id="KW-0206">Cytoskeleton</keyword>
<dbReference type="AlphaFoldDB" id="A0A816H6U0"/>
<dbReference type="PANTHER" id="PTHR45641:SF19">
    <property type="entry name" value="NEPHROCYSTIN-3"/>
    <property type="match status" value="1"/>
</dbReference>
<name>A0A816H6U0_ADIRI</name>
<comment type="function">
    <text evidence="4">Kinesin is a microtubule-associated force-producing protein that play a role in organelle transport.</text>
</comment>
<comment type="subunit">
    <text evidence="4">Oligomeric complex composed of two heavy chains and two light chains.</text>
</comment>
<dbReference type="Pfam" id="PF13424">
    <property type="entry name" value="TPR_12"/>
    <property type="match status" value="2"/>
</dbReference>
<gene>
    <name evidence="5" type="ORF">XAT740_LOCUS61318</name>
</gene>
<dbReference type="PROSITE" id="PS50005">
    <property type="entry name" value="TPR"/>
    <property type="match status" value="3"/>
</dbReference>
<dbReference type="SMART" id="SM00028">
    <property type="entry name" value="TPR"/>
    <property type="match status" value="4"/>
</dbReference>
<dbReference type="Gene3D" id="3.90.176.10">
    <property type="entry name" value="Toxin ADP-ribosyltransferase, Chain A, domain 1"/>
    <property type="match status" value="1"/>
</dbReference>
<feature type="non-terminal residue" evidence="5">
    <location>
        <position position="360"/>
    </location>
</feature>
<accession>A0A816H6U0</accession>
<dbReference type="EMBL" id="CAJNOR010015998">
    <property type="protein sequence ID" value="CAF1683853.1"/>
    <property type="molecule type" value="Genomic_DNA"/>
</dbReference>
<feature type="repeat" description="TPR" evidence="3">
    <location>
        <begin position="333"/>
        <end position="360"/>
    </location>
</feature>
<keyword evidence="2 3" id="KW-0802">TPR repeat</keyword>
<protein>
    <recommendedName>
        <fullName evidence="4">Kinesin light chain</fullName>
    </recommendedName>
</protein>
<dbReference type="InterPro" id="IPR019734">
    <property type="entry name" value="TPR_rpt"/>
</dbReference>